<dbReference type="EMBL" id="KN573442">
    <property type="protein sequence ID" value="KHJ83437.1"/>
    <property type="molecule type" value="Genomic_DNA"/>
</dbReference>
<protein>
    <submittedName>
        <fullName evidence="1">Uncharacterized protein</fullName>
    </submittedName>
</protein>
<proteinExistence type="predicted"/>
<dbReference type="OrthoDB" id="550577at2759"/>
<dbReference type="Proteomes" id="UP000053660">
    <property type="component" value="Unassembled WGS sequence"/>
</dbReference>
<accession>A0A0B1SIT0</accession>
<keyword evidence="2" id="KW-1185">Reference proteome</keyword>
<name>A0A0B1SIT0_OESDE</name>
<dbReference type="AlphaFoldDB" id="A0A0B1SIT0"/>
<reference evidence="1 2" key="1">
    <citation type="submission" date="2014-03" db="EMBL/GenBank/DDBJ databases">
        <title>Draft genome of the hookworm Oesophagostomum dentatum.</title>
        <authorList>
            <person name="Mitreva M."/>
        </authorList>
    </citation>
    <scope>NUCLEOTIDE SEQUENCE [LARGE SCALE GENOMIC DNA]</scope>
    <source>
        <strain evidence="1 2">OD-Hann</strain>
    </source>
</reference>
<gene>
    <name evidence="1" type="ORF">OESDEN_16866</name>
</gene>
<evidence type="ECO:0000313" key="2">
    <source>
        <dbReference type="Proteomes" id="UP000053660"/>
    </source>
</evidence>
<organism evidence="1 2">
    <name type="scientific">Oesophagostomum dentatum</name>
    <name type="common">Nodular worm</name>
    <dbReference type="NCBI Taxonomy" id="61180"/>
    <lineage>
        <taxon>Eukaryota</taxon>
        <taxon>Metazoa</taxon>
        <taxon>Ecdysozoa</taxon>
        <taxon>Nematoda</taxon>
        <taxon>Chromadorea</taxon>
        <taxon>Rhabditida</taxon>
        <taxon>Rhabditina</taxon>
        <taxon>Rhabditomorpha</taxon>
        <taxon>Strongyloidea</taxon>
        <taxon>Strongylidae</taxon>
        <taxon>Oesophagostomum</taxon>
    </lineage>
</organism>
<feature type="non-terminal residue" evidence="1">
    <location>
        <position position="1"/>
    </location>
</feature>
<sequence length="159" mass="17295">CSPGPYQQDGDQCAIPIRHSTVTPSSFLEYPAYSQNDNYLDWEGAESNQGMYSGASASGTPLVWSTNDPSAIGYQKYNNYGPGYWMVELMMDCSKAENGWFELKGYLTPSTGWEPDIMQSSCEGNLGGSAPFQSNNHIARCGAVNVFTWGSVGCIIDQA</sequence>
<evidence type="ECO:0000313" key="1">
    <source>
        <dbReference type="EMBL" id="KHJ83437.1"/>
    </source>
</evidence>